<proteinExistence type="predicted"/>
<evidence type="ECO:0000256" key="2">
    <source>
        <dbReference type="SAM" id="MobiDB-lite"/>
    </source>
</evidence>
<evidence type="ECO:0000256" key="1">
    <source>
        <dbReference type="SAM" id="Coils"/>
    </source>
</evidence>
<feature type="transmembrane region" description="Helical" evidence="3">
    <location>
        <begin position="150"/>
        <end position="174"/>
    </location>
</feature>
<reference evidence="5" key="1">
    <citation type="submission" date="2015-11" db="EMBL/GenBank/DDBJ databases">
        <authorList>
            <person name="Seth-Smith H.M.B."/>
        </authorList>
    </citation>
    <scope>NUCLEOTIDE SEQUENCE [LARGE SCALE GENOMIC DNA]</scope>
    <source>
        <strain evidence="5">2013Ark11</strain>
    </source>
</reference>
<keyword evidence="1" id="KW-0175">Coiled coil</keyword>
<keyword evidence="3" id="KW-0812">Transmembrane</keyword>
<evidence type="ECO:0000256" key="3">
    <source>
        <dbReference type="SAM" id="Phobius"/>
    </source>
</evidence>
<dbReference type="EMBL" id="LN906597">
    <property type="protein sequence ID" value="CUT17560.1"/>
    <property type="molecule type" value="Genomic_DNA"/>
</dbReference>
<feature type="coiled-coil region" evidence="1">
    <location>
        <begin position="268"/>
        <end position="302"/>
    </location>
</feature>
<gene>
    <name evidence="4" type="ORF">Ark11_0725</name>
</gene>
<feature type="region of interest" description="Disordered" evidence="2">
    <location>
        <begin position="411"/>
        <end position="438"/>
    </location>
</feature>
<keyword evidence="5" id="KW-1185">Reference proteome</keyword>
<feature type="compositionally biased region" description="Basic and acidic residues" evidence="2">
    <location>
        <begin position="331"/>
        <end position="343"/>
    </location>
</feature>
<protein>
    <submittedName>
        <fullName evidence="4">Putative membrane protein</fullName>
    </submittedName>
</protein>
<feature type="compositionally biased region" description="Polar residues" evidence="2">
    <location>
        <begin position="411"/>
        <end position="431"/>
    </location>
</feature>
<keyword evidence="3" id="KW-1133">Transmembrane helix</keyword>
<feature type="region of interest" description="Disordered" evidence="2">
    <location>
        <begin position="70"/>
        <end position="89"/>
    </location>
</feature>
<feature type="coiled-coil region" evidence="1">
    <location>
        <begin position="195"/>
        <end position="222"/>
    </location>
</feature>
<evidence type="ECO:0000313" key="4">
    <source>
        <dbReference type="EMBL" id="CUT17560.1"/>
    </source>
</evidence>
<dbReference type="RefSeq" id="WP_092490478.1">
    <property type="nucleotide sequence ID" value="NZ_LN906597.1"/>
</dbReference>
<feature type="compositionally biased region" description="Polar residues" evidence="2">
    <location>
        <begin position="1"/>
        <end position="10"/>
    </location>
</feature>
<accession>A0A0S4M602</accession>
<evidence type="ECO:0000313" key="5">
    <source>
        <dbReference type="Proteomes" id="UP000198651"/>
    </source>
</evidence>
<keyword evidence="3" id="KW-0472">Membrane</keyword>
<feature type="region of interest" description="Disordered" evidence="2">
    <location>
        <begin position="1"/>
        <end position="27"/>
    </location>
</feature>
<organism evidence="4 5">
    <name type="scientific">Candidatus Ichthyocystis hellenicum</name>
    <dbReference type="NCBI Taxonomy" id="1561003"/>
    <lineage>
        <taxon>Bacteria</taxon>
        <taxon>Pseudomonadati</taxon>
        <taxon>Pseudomonadota</taxon>
        <taxon>Betaproteobacteria</taxon>
        <taxon>Burkholderiales</taxon>
        <taxon>Candidatus Ichthyocystis</taxon>
    </lineage>
</organism>
<name>A0A0S4M602_9BURK</name>
<dbReference type="Proteomes" id="UP000198651">
    <property type="component" value="Chromosome I"/>
</dbReference>
<feature type="transmembrane region" description="Helical" evidence="3">
    <location>
        <begin position="110"/>
        <end position="138"/>
    </location>
</feature>
<feature type="region of interest" description="Disordered" evidence="2">
    <location>
        <begin position="331"/>
        <end position="354"/>
    </location>
</feature>
<feature type="compositionally biased region" description="Low complexity" evidence="2">
    <location>
        <begin position="77"/>
        <end position="86"/>
    </location>
</feature>
<dbReference type="AlphaFoldDB" id="A0A0S4M602"/>
<sequence>MSSSSVSAEQQPLIMNHEDSLGNSPDLSLENSEIERILARNVDDEEYSNVCENSPESSSILSGLVVPNQAHTKSGSHHSSSGSISSLTDNQDRSIRVEINPPKMSRSDKAVVAACLILAIIIMVYIVVSILSILYLIHAPGMDNKSLTDLISYIGCSVIGIASIVSSISCFIIGKKKGINLGRSRCVGESVEACEAHVNNKMKAIEDNRKLLEARRKEITSELGRALEALSKKESDLNDRAQSMQLLSTELERKEELVRSKVVELEKMKSLASTMEELQLNLMSAENRLHTEEQAASKARKELVSSLLRSEETMKRCVENVSASVEKIKESAASVEEGKDRSGGKKSTPGKKEYRDMMSQLSMFESSMSDISSSAYDFLEDIVRRERLLLDKEVLLSELIEKSKDLSVKTANLRSETSKLSSLKDSIQKSQEGQHPKP</sequence>